<dbReference type="InterPro" id="IPR041657">
    <property type="entry name" value="HTH_17"/>
</dbReference>
<dbReference type="Gene3D" id="1.10.580.10">
    <property type="entry name" value="Citrate Synthase, domain 1"/>
    <property type="match status" value="1"/>
</dbReference>
<dbReference type="InterPro" id="IPR036969">
    <property type="entry name" value="Citrate_synthase_sf"/>
</dbReference>
<dbReference type="SUPFAM" id="SSF48256">
    <property type="entry name" value="Citrate synthase"/>
    <property type="match status" value="1"/>
</dbReference>
<dbReference type="EMBL" id="JBHTEB010000001">
    <property type="protein sequence ID" value="MFD0317703.1"/>
    <property type="molecule type" value="Genomic_DNA"/>
</dbReference>
<comment type="pathway">
    <text evidence="1">Carbohydrate metabolism; tricarboxylic acid cycle.</text>
</comment>
<comment type="caution">
    <text evidence="7">The sequence shown here is derived from an EMBL/GenBank/DDBJ whole genome shotgun (WGS) entry which is preliminary data.</text>
</comment>
<keyword evidence="8" id="KW-1185">Reference proteome</keyword>
<organism evidence="7 8">
    <name type="scientific">Streptomyces flavalbus</name>
    <dbReference type="NCBI Taxonomy" id="2665155"/>
    <lineage>
        <taxon>Bacteria</taxon>
        <taxon>Bacillati</taxon>
        <taxon>Actinomycetota</taxon>
        <taxon>Actinomycetes</taxon>
        <taxon>Kitasatosporales</taxon>
        <taxon>Streptomycetaceae</taxon>
        <taxon>Streptomyces</taxon>
    </lineage>
</organism>
<comment type="similarity">
    <text evidence="2">Belongs to the citrate synthase family.</text>
</comment>
<dbReference type="Pfam" id="PF00285">
    <property type="entry name" value="Citrate_synt"/>
    <property type="match status" value="1"/>
</dbReference>
<sequence length="427" mass="45006">MRDQEPGPGHPERRLSTKEAAERLGVKPETVYAYVSRGQLSSRRAPGGRGSTFDAAEVETLARRNRRDGGAGPGGSGGPGGSAGSGGELAVRTRITLIDKDRYYFRGVDATELATRHSYEEVAEWLWTGRLRPGATFTAPETAVAVARRAVDALPEHTTPTDRLRVAAIAAAAADPLRFDLSEEAVLGTARVLIPTLVAALPPVRLTHRDEGPLAHRLWGRLSGRPADEASLRVLDTALGLLGDHDLAASTLAVRVAASARSHAYAAVSAGLGVIEGPLHGAASGLAHRLLLDVLDHGDAAPVIAEELRAGRRIPGLGHRLYPGEDPRARALFALLDDLPHAAPALAAARDIEATAARHHPLHANVDLALAVLTASSGMPATAGETIFAVARTAGWIAHALEEYGERPLRMRPSGQYVGPRPPQTMP</sequence>
<protein>
    <recommendedName>
        <fullName evidence="3">citrate synthase (unknown stereospecificity)</fullName>
        <ecNumber evidence="3">2.3.3.16</ecNumber>
    </recommendedName>
</protein>
<dbReference type="Pfam" id="PF12728">
    <property type="entry name" value="HTH_17"/>
    <property type="match status" value="1"/>
</dbReference>
<dbReference type="InterPro" id="IPR002020">
    <property type="entry name" value="Citrate_synthase"/>
</dbReference>
<dbReference type="Gene3D" id="1.10.230.10">
    <property type="entry name" value="Cytochrome P450-Terp, domain 2"/>
    <property type="match status" value="1"/>
</dbReference>
<dbReference type="PANTHER" id="PTHR11739:SF4">
    <property type="entry name" value="CITRATE SYNTHASE, PEROXISOMAL"/>
    <property type="match status" value="1"/>
</dbReference>
<dbReference type="PANTHER" id="PTHR11739">
    <property type="entry name" value="CITRATE SYNTHASE"/>
    <property type="match status" value="1"/>
</dbReference>
<gene>
    <name evidence="7" type="ORF">ACFQZ6_26500</name>
</gene>
<dbReference type="PRINTS" id="PR00143">
    <property type="entry name" value="CITRTSNTHASE"/>
</dbReference>
<evidence type="ECO:0000259" key="6">
    <source>
        <dbReference type="Pfam" id="PF12728"/>
    </source>
</evidence>
<feature type="region of interest" description="Disordered" evidence="5">
    <location>
        <begin position="1"/>
        <end position="28"/>
    </location>
</feature>
<evidence type="ECO:0000256" key="2">
    <source>
        <dbReference type="ARBA" id="ARBA00010566"/>
    </source>
</evidence>
<feature type="domain" description="Helix-turn-helix" evidence="6">
    <location>
        <begin position="15"/>
        <end position="66"/>
    </location>
</feature>
<feature type="region of interest" description="Disordered" evidence="5">
    <location>
        <begin position="63"/>
        <end position="87"/>
    </location>
</feature>
<evidence type="ECO:0000313" key="8">
    <source>
        <dbReference type="Proteomes" id="UP001597023"/>
    </source>
</evidence>
<name>A0ABW2WHX6_9ACTN</name>
<dbReference type="Gene3D" id="1.10.1660.10">
    <property type="match status" value="1"/>
</dbReference>
<keyword evidence="4" id="KW-0808">Transferase</keyword>
<evidence type="ECO:0000256" key="4">
    <source>
        <dbReference type="ARBA" id="ARBA00022679"/>
    </source>
</evidence>
<dbReference type="InterPro" id="IPR016143">
    <property type="entry name" value="Citrate_synth-like_sm_a-sub"/>
</dbReference>
<proteinExistence type="inferred from homology"/>
<accession>A0ABW2WHX6</accession>
<dbReference type="Proteomes" id="UP001597023">
    <property type="component" value="Unassembled WGS sequence"/>
</dbReference>
<evidence type="ECO:0000256" key="1">
    <source>
        <dbReference type="ARBA" id="ARBA00005163"/>
    </source>
</evidence>
<feature type="compositionally biased region" description="Basic and acidic residues" evidence="5">
    <location>
        <begin position="1"/>
        <end position="26"/>
    </location>
</feature>
<dbReference type="EC" id="2.3.3.16" evidence="3"/>
<feature type="compositionally biased region" description="Gly residues" evidence="5">
    <location>
        <begin position="70"/>
        <end position="87"/>
    </location>
</feature>
<feature type="region of interest" description="Disordered" evidence="5">
    <location>
        <begin position="37"/>
        <end position="56"/>
    </location>
</feature>
<dbReference type="CDD" id="cd06102">
    <property type="entry name" value="citrate_synt_like_2"/>
    <property type="match status" value="1"/>
</dbReference>
<evidence type="ECO:0000256" key="3">
    <source>
        <dbReference type="ARBA" id="ARBA00012972"/>
    </source>
</evidence>
<dbReference type="InterPro" id="IPR016142">
    <property type="entry name" value="Citrate_synth-like_lrg_a-sub"/>
</dbReference>
<evidence type="ECO:0000256" key="5">
    <source>
        <dbReference type="SAM" id="MobiDB-lite"/>
    </source>
</evidence>
<evidence type="ECO:0000313" key="7">
    <source>
        <dbReference type="EMBL" id="MFD0317703.1"/>
    </source>
</evidence>
<reference evidence="8" key="1">
    <citation type="journal article" date="2019" name="Int. J. Syst. Evol. Microbiol.">
        <title>The Global Catalogue of Microorganisms (GCM) 10K type strain sequencing project: providing services to taxonomists for standard genome sequencing and annotation.</title>
        <authorList>
            <consortium name="The Broad Institute Genomics Platform"/>
            <consortium name="The Broad Institute Genome Sequencing Center for Infectious Disease"/>
            <person name="Wu L."/>
            <person name="Ma J."/>
        </authorList>
    </citation>
    <scope>NUCLEOTIDE SEQUENCE [LARGE SCALE GENOMIC DNA]</scope>
    <source>
        <strain evidence="8">CGMCC 4.7400</strain>
    </source>
</reference>
<dbReference type="RefSeq" id="WP_381613463.1">
    <property type="nucleotide sequence ID" value="NZ_JBHTEB010000001.1"/>
</dbReference>
<dbReference type="SUPFAM" id="SSF46955">
    <property type="entry name" value="Putative DNA-binding domain"/>
    <property type="match status" value="1"/>
</dbReference>
<dbReference type="InterPro" id="IPR009061">
    <property type="entry name" value="DNA-bd_dom_put_sf"/>
</dbReference>